<dbReference type="Gene3D" id="2.30.30.100">
    <property type="match status" value="1"/>
</dbReference>
<gene>
    <name evidence="8" type="ORF">PV09_08195</name>
</gene>
<evidence type="ECO:0000313" key="9">
    <source>
        <dbReference type="Proteomes" id="UP000053259"/>
    </source>
</evidence>
<name>A0A0D2A0W6_9PEZI</name>
<dbReference type="HOGENOM" id="CLU_024328_0_0_1"/>
<dbReference type="InterPro" id="IPR019050">
    <property type="entry name" value="FDF_dom"/>
</dbReference>
<dbReference type="STRING" id="253628.A0A0D2A0W6"/>
<accession>A0A0D2A0W6</accession>
<dbReference type="VEuPathDB" id="FungiDB:PV09_08195"/>
<evidence type="ECO:0000259" key="7">
    <source>
        <dbReference type="PROSITE" id="PS51512"/>
    </source>
</evidence>
<dbReference type="Proteomes" id="UP000053259">
    <property type="component" value="Unassembled WGS sequence"/>
</dbReference>
<evidence type="ECO:0000256" key="5">
    <source>
        <dbReference type="SAM" id="MobiDB-lite"/>
    </source>
</evidence>
<dbReference type="Pfam" id="PF09532">
    <property type="entry name" value="FDF"/>
    <property type="match status" value="1"/>
</dbReference>
<dbReference type="GO" id="GO:0003729">
    <property type="term" value="F:mRNA binding"/>
    <property type="evidence" value="ECO:0007669"/>
    <property type="project" value="TreeGrafter"/>
</dbReference>
<dbReference type="GO" id="GO:0033962">
    <property type="term" value="P:P-body assembly"/>
    <property type="evidence" value="ECO:0007669"/>
    <property type="project" value="TreeGrafter"/>
</dbReference>
<protein>
    <recommendedName>
        <fullName evidence="3">Enhancer of mRNA-decapping protein 3</fullName>
    </recommendedName>
</protein>
<dbReference type="GO" id="GO:0031087">
    <property type="term" value="P:deadenylation-independent decapping of nuclear-transcribed mRNA"/>
    <property type="evidence" value="ECO:0007669"/>
    <property type="project" value="TreeGrafter"/>
</dbReference>
<dbReference type="GO" id="GO:0000932">
    <property type="term" value="C:P-body"/>
    <property type="evidence" value="ECO:0007669"/>
    <property type="project" value="UniProtKB-SubCell"/>
</dbReference>
<dbReference type="InParanoid" id="A0A0D2A0W6"/>
<dbReference type="AlphaFoldDB" id="A0A0D2A0W6"/>
<organism evidence="8 9">
    <name type="scientific">Verruconis gallopava</name>
    <dbReference type="NCBI Taxonomy" id="253628"/>
    <lineage>
        <taxon>Eukaryota</taxon>
        <taxon>Fungi</taxon>
        <taxon>Dikarya</taxon>
        <taxon>Ascomycota</taxon>
        <taxon>Pezizomycotina</taxon>
        <taxon>Dothideomycetes</taxon>
        <taxon>Pleosporomycetidae</taxon>
        <taxon>Venturiales</taxon>
        <taxon>Sympoventuriaceae</taxon>
        <taxon>Verruconis</taxon>
    </lineage>
</organism>
<evidence type="ECO:0000256" key="3">
    <source>
        <dbReference type="ARBA" id="ARBA00015797"/>
    </source>
</evidence>
<dbReference type="SUPFAM" id="SSF64153">
    <property type="entry name" value="YjeF N-terminal domain-like"/>
    <property type="match status" value="1"/>
</dbReference>
<dbReference type="RefSeq" id="XP_016210177.1">
    <property type="nucleotide sequence ID" value="XM_016362057.1"/>
</dbReference>
<evidence type="ECO:0000256" key="1">
    <source>
        <dbReference type="ARBA" id="ARBA00004201"/>
    </source>
</evidence>
<evidence type="ECO:0000259" key="6">
    <source>
        <dbReference type="PROSITE" id="PS51385"/>
    </source>
</evidence>
<feature type="domain" description="YjeF N-terminal" evidence="6">
    <location>
        <begin position="497"/>
        <end position="757"/>
    </location>
</feature>
<feature type="domain" description="DFDF" evidence="7">
    <location>
        <begin position="310"/>
        <end position="346"/>
    </location>
</feature>
<dbReference type="SMART" id="SM01199">
    <property type="entry name" value="FDF"/>
    <property type="match status" value="1"/>
</dbReference>
<evidence type="ECO:0000256" key="2">
    <source>
        <dbReference type="ARBA" id="ARBA00006610"/>
    </source>
</evidence>
<feature type="compositionally biased region" description="Basic residues" evidence="5">
    <location>
        <begin position="405"/>
        <end position="419"/>
    </location>
</feature>
<keyword evidence="4" id="KW-0963">Cytoplasm</keyword>
<evidence type="ECO:0000256" key="4">
    <source>
        <dbReference type="ARBA" id="ARBA00022490"/>
    </source>
</evidence>
<feature type="region of interest" description="Disordered" evidence="5">
    <location>
        <begin position="352"/>
        <end position="473"/>
    </location>
</feature>
<evidence type="ECO:0000313" key="8">
    <source>
        <dbReference type="EMBL" id="KIW00308.1"/>
    </source>
</evidence>
<proteinExistence type="inferred from homology"/>
<keyword evidence="9" id="KW-1185">Reference proteome</keyword>
<dbReference type="FunCoup" id="A0A0D2A0W6">
    <property type="interactions" value="130"/>
</dbReference>
<dbReference type="GeneID" id="27316168"/>
<dbReference type="PROSITE" id="PS51512">
    <property type="entry name" value="DFDF"/>
    <property type="match status" value="1"/>
</dbReference>
<comment type="subcellular location">
    <subcellularLocation>
        <location evidence="1">Cytoplasm</location>
        <location evidence="1">P-body</location>
    </subcellularLocation>
</comment>
<sequence>MASFVGSAVVVTLKQGAVIQGFVQAVDAASASLVLKDAFLPNTGQRLGTFTAQGPAIADLQVVEAPPLSTASQQTSVISSGLAQTTNATQLSHPPTQSEQFQDPAILSYGRKPTGNTNANPQVPGVAQEAQSIPAFSAPTGPKVAPANDTANKKPITKQKAQAPQSALQTQFANLGLDGVRSQDPLSETDGPPAPLNTVRRVSLTKTRTGKPMDDDIPANGDIIKKKGKKKRRDGVANAGLDNEADVEPSPDTRRGVSAQYRGKGWRQTPMLQDPVMPDSPKKQENKTGVRRSRKQRAMEKEASNNGWATEDATDIQELGEFDFAGNLSKFDKRSVFDQIRTEDTTADEDRLVHFNKNARPGTYGGKNYHPTENVLDSPKVAPVSRLSNPESDSDDAFDQDSTRPVRRINSRASSRRPAYRTGSGVADDTGSLKDFARSARSLRPTYAGSSSHGAGGSPNPQRYTPPESPASSLTLGAHFRIATTNRPCPTIMPAGMAAIEEVAETEFGLTTEIMTENAGRGIAEVAMATINTNSAKRNARDSHSRDTRPWALIIAGNHKPGARALAACRHLRSRNIRTLTCLLGFDRQTVELEREVRKQADILVKMNGYVRGWSDTKNYLSKEGQPDLIIDSLMAASKPFDVLSLEDQKAVIEIVNWTRKASPARCVTLSVDMPCGINGSTGEPSLLDPTTGTALQIQTNHIVCIGAPRIGLLRAMQKTALHKAAQSGSSAAQFSPELLNAQIWVVDIGVEKAWKRSGLAGSRGVKFGSDWVVPIKLVEGNMDDAR</sequence>
<dbReference type="InterPro" id="IPR025762">
    <property type="entry name" value="DFDF"/>
</dbReference>
<dbReference type="PROSITE" id="PS51385">
    <property type="entry name" value="YJEF_N"/>
    <property type="match status" value="1"/>
</dbReference>
<dbReference type="PANTHER" id="PTHR13612">
    <property type="entry name" value="ENHANCER OF MRNA-DECAPPING PROTEIN 3"/>
    <property type="match status" value="1"/>
</dbReference>
<dbReference type="Gene3D" id="3.40.50.10260">
    <property type="entry name" value="YjeF N-terminal domain"/>
    <property type="match status" value="1"/>
</dbReference>
<dbReference type="EMBL" id="KN847565">
    <property type="protein sequence ID" value="KIW00308.1"/>
    <property type="molecule type" value="Genomic_DNA"/>
</dbReference>
<dbReference type="InterPro" id="IPR004443">
    <property type="entry name" value="YjeF_N_dom"/>
</dbReference>
<dbReference type="Pfam" id="PF03853">
    <property type="entry name" value="YjeF_N"/>
    <property type="match status" value="1"/>
</dbReference>
<dbReference type="InterPro" id="IPR036652">
    <property type="entry name" value="YjeF_N_dom_sf"/>
</dbReference>
<dbReference type="PANTHER" id="PTHR13612:SF0">
    <property type="entry name" value="ENHANCER OF MRNA-DECAPPING PROTEIN 3"/>
    <property type="match status" value="1"/>
</dbReference>
<reference evidence="8 9" key="1">
    <citation type="submission" date="2015-01" db="EMBL/GenBank/DDBJ databases">
        <title>The Genome Sequence of Ochroconis gallopava CBS43764.</title>
        <authorList>
            <consortium name="The Broad Institute Genomics Platform"/>
            <person name="Cuomo C."/>
            <person name="de Hoog S."/>
            <person name="Gorbushina A."/>
            <person name="Stielow B."/>
            <person name="Teixiera M."/>
            <person name="Abouelleil A."/>
            <person name="Chapman S.B."/>
            <person name="Priest M."/>
            <person name="Young S.K."/>
            <person name="Wortman J."/>
            <person name="Nusbaum C."/>
            <person name="Birren B."/>
        </authorList>
    </citation>
    <scope>NUCLEOTIDE SEQUENCE [LARGE SCALE GENOMIC DNA]</scope>
    <source>
        <strain evidence="8 9">CBS 43764</strain>
    </source>
</reference>
<comment type="similarity">
    <text evidence="2">Belongs to the EDC3 family.</text>
</comment>
<feature type="region of interest" description="Disordered" evidence="5">
    <location>
        <begin position="179"/>
        <end position="307"/>
    </location>
</feature>
<dbReference type="OrthoDB" id="10030313at2759"/>
<feature type="region of interest" description="Disordered" evidence="5">
    <location>
        <begin position="139"/>
        <end position="166"/>
    </location>
</feature>